<proteinExistence type="predicted"/>
<evidence type="ECO:0000313" key="1">
    <source>
        <dbReference type="EMBL" id="KAI8423552.1"/>
    </source>
</evidence>
<comment type="caution">
    <text evidence="1">The sequence shown here is derived from an EMBL/GenBank/DDBJ whole genome shotgun (WGS) entry which is preliminary data.</text>
</comment>
<name>A0ACC0JHG0_CHOFU</name>
<keyword evidence="2" id="KW-1185">Reference proteome</keyword>
<protein>
    <submittedName>
        <fullName evidence="1">Uncharacterized protein</fullName>
    </submittedName>
</protein>
<dbReference type="Proteomes" id="UP001064048">
    <property type="component" value="Chromosome 22"/>
</dbReference>
<evidence type="ECO:0000313" key="2">
    <source>
        <dbReference type="Proteomes" id="UP001064048"/>
    </source>
</evidence>
<reference evidence="1 2" key="1">
    <citation type="journal article" date="2022" name="Genome Biol. Evol.">
        <title>The Spruce Budworm Genome: Reconstructing the Evolutionary History of Antifreeze Proteins.</title>
        <authorList>
            <person name="Beliveau C."/>
            <person name="Gagne P."/>
            <person name="Picq S."/>
            <person name="Vernygora O."/>
            <person name="Keeling C.I."/>
            <person name="Pinkney K."/>
            <person name="Doucet D."/>
            <person name="Wen F."/>
            <person name="Johnston J.S."/>
            <person name="Maaroufi H."/>
            <person name="Boyle B."/>
            <person name="Laroche J."/>
            <person name="Dewar K."/>
            <person name="Juretic N."/>
            <person name="Blackburn G."/>
            <person name="Nisole A."/>
            <person name="Brunet B."/>
            <person name="Brandao M."/>
            <person name="Lumley L."/>
            <person name="Duan J."/>
            <person name="Quan G."/>
            <person name="Lucarotti C.J."/>
            <person name="Roe A.D."/>
            <person name="Sperling F.A.H."/>
            <person name="Levesque R.C."/>
            <person name="Cusson M."/>
        </authorList>
    </citation>
    <scope>NUCLEOTIDE SEQUENCE [LARGE SCALE GENOMIC DNA]</scope>
    <source>
        <strain evidence="1">Glfc:IPQL:Cfum</strain>
    </source>
</reference>
<sequence>MTVQTEANHIIYGSTIVLFLEHTIDAVASQFHAPAVVVTIMSLFFLSGITTAVEDVMLKTIRLPGVLSLWSKYDDNVYRVAHLDRTVPDNLTDARIISDYVPVRLHRPKTSYRHPILTLHIVNYSPFRLDCIHTHVGLIKSGTMIMTIIGIWEYSSKKNKLTYMIANAGVWQMTNYIPKTEFYRAVLGIDSLYFKVIAVLLGVVCLGWTLQWPETPVWLASKEKTEESKTAFLWLHGEEELQNQQSTQAPQDSNVHPKLYSFSLLVLIFTITIYKTTVWYKSYKATNTSTDFISNELKTGLLICTSIFVGCCTVVIMKNIKRTFTFLTILGLTAVFYIFACLGGPLVTALKTVGAHPMLRPVVEVLTETSADDGADLSCSSWRRLHRSSAHSNLPPTRLPLTTKIQQGRYFFQRISLLRASTRARDSAAAATHTLRATALLLLRLLLVARSVRLIITMLTRNLMIANVYERNVA</sequence>
<dbReference type="EMBL" id="CM046122">
    <property type="protein sequence ID" value="KAI8423552.1"/>
    <property type="molecule type" value="Genomic_DNA"/>
</dbReference>
<organism evidence="1 2">
    <name type="scientific">Choristoneura fumiferana</name>
    <name type="common">Spruce budworm moth</name>
    <name type="synonym">Archips fumiferana</name>
    <dbReference type="NCBI Taxonomy" id="7141"/>
    <lineage>
        <taxon>Eukaryota</taxon>
        <taxon>Metazoa</taxon>
        <taxon>Ecdysozoa</taxon>
        <taxon>Arthropoda</taxon>
        <taxon>Hexapoda</taxon>
        <taxon>Insecta</taxon>
        <taxon>Pterygota</taxon>
        <taxon>Neoptera</taxon>
        <taxon>Endopterygota</taxon>
        <taxon>Lepidoptera</taxon>
        <taxon>Glossata</taxon>
        <taxon>Ditrysia</taxon>
        <taxon>Tortricoidea</taxon>
        <taxon>Tortricidae</taxon>
        <taxon>Tortricinae</taxon>
        <taxon>Choristoneura</taxon>
    </lineage>
</organism>
<accession>A0ACC0JHG0</accession>
<gene>
    <name evidence="1" type="ORF">MSG28_012644</name>
</gene>